<dbReference type="Proteomes" id="UP000576645">
    <property type="component" value="Unassembled WGS sequence"/>
</dbReference>
<name>A0AAP6ZT53_9VIBR</name>
<evidence type="ECO:0000313" key="2">
    <source>
        <dbReference type="EMBL" id="NOJ26331.1"/>
    </source>
</evidence>
<keyword evidence="1" id="KW-0175">Coiled coil</keyword>
<evidence type="ECO:0000313" key="3">
    <source>
        <dbReference type="Proteomes" id="UP000576645"/>
    </source>
</evidence>
<sequence>MKDYSDCTPREFKLMILAQLELASDREVMVKCVPYFRTVLEEVEETIEKYNGMISEFEEQIRKVRRHLMSDDKPRNSLRLNGLILMDKTAFQWLEGENKKLNELRENLKSYEEVHEMFMMHGI</sequence>
<dbReference type="RefSeq" id="WP_171354342.1">
    <property type="nucleotide sequence ID" value="NZ_VTXP01000035.1"/>
</dbReference>
<evidence type="ECO:0000256" key="1">
    <source>
        <dbReference type="SAM" id="Coils"/>
    </source>
</evidence>
<accession>A0AAP6ZT53</accession>
<gene>
    <name evidence="2" type="ORF">F0238_26935</name>
</gene>
<protein>
    <submittedName>
        <fullName evidence="2">Uncharacterized protein</fullName>
    </submittedName>
</protein>
<proteinExistence type="predicted"/>
<comment type="caution">
    <text evidence="2">The sequence shown here is derived from an EMBL/GenBank/DDBJ whole genome shotgun (WGS) entry which is preliminary data.</text>
</comment>
<organism evidence="2 3">
    <name type="scientific">Vibrio coralliilyticus</name>
    <dbReference type="NCBI Taxonomy" id="190893"/>
    <lineage>
        <taxon>Bacteria</taxon>
        <taxon>Pseudomonadati</taxon>
        <taxon>Pseudomonadota</taxon>
        <taxon>Gammaproteobacteria</taxon>
        <taxon>Vibrionales</taxon>
        <taxon>Vibrionaceae</taxon>
        <taxon>Vibrio</taxon>
    </lineage>
</organism>
<reference evidence="2 3" key="1">
    <citation type="submission" date="2019-09" db="EMBL/GenBank/DDBJ databases">
        <title>Draft genome sequencing and comparative genomics of hatchery-associated Vibrios.</title>
        <authorList>
            <person name="Kehlet-Delgado H."/>
            <person name="Mueller R.S."/>
        </authorList>
    </citation>
    <scope>NUCLEOTIDE SEQUENCE [LARGE SCALE GENOMIC DNA]</scope>
    <source>
        <strain evidence="2 3">09-121-3</strain>
    </source>
</reference>
<feature type="coiled-coil region" evidence="1">
    <location>
        <begin position="40"/>
        <end position="67"/>
    </location>
</feature>
<dbReference type="EMBL" id="VTXP01000035">
    <property type="protein sequence ID" value="NOJ26331.1"/>
    <property type="molecule type" value="Genomic_DNA"/>
</dbReference>
<dbReference type="AlphaFoldDB" id="A0AAP6ZT53"/>